<feature type="region of interest" description="Disordered" evidence="1">
    <location>
        <begin position="312"/>
        <end position="331"/>
    </location>
</feature>
<reference evidence="2" key="1">
    <citation type="journal article" date="2020" name="J Insects Food Feed">
        <title>The yellow mealworm (Tenebrio molitor) genome: a resource for the emerging insects as food and feed industry.</title>
        <authorList>
            <person name="Eriksson T."/>
            <person name="Andere A."/>
            <person name="Kelstrup H."/>
            <person name="Emery V."/>
            <person name="Picard C."/>
        </authorList>
    </citation>
    <scope>NUCLEOTIDE SEQUENCE</scope>
    <source>
        <strain evidence="2">Stoneville</strain>
        <tissue evidence="2">Whole head</tissue>
    </source>
</reference>
<gene>
    <name evidence="2" type="ORF">GEV33_011883</name>
</gene>
<reference evidence="2" key="2">
    <citation type="submission" date="2021-08" db="EMBL/GenBank/DDBJ databases">
        <authorList>
            <person name="Eriksson T."/>
        </authorList>
    </citation>
    <scope>NUCLEOTIDE SEQUENCE</scope>
    <source>
        <strain evidence="2">Stoneville</strain>
        <tissue evidence="2">Whole head</tissue>
    </source>
</reference>
<accession>A0A8J6H345</accession>
<proteinExistence type="predicted"/>
<protein>
    <submittedName>
        <fullName evidence="2">Uncharacterized protein</fullName>
    </submittedName>
</protein>
<sequence>MAAQRPNNATELERAPNSLTDLARNNARVGNQQFNSGRNSVVFNGLDAELVGELITAAISEVKQRVKFNRRGFAFGWREREPPPPSIGHIYDYRNQMSPSTHHFTAPNNLLQHYSWRACRHLSRRIHPPELTWGFIRTAQDPSKIPFNEEIPDEDVARGCRYPHCVARLGLLTVVSLGDTRCPFRVNCFKVDCSSGRPRRGVLLSRNEHSSVRRSRIPRLRLANLARIDSTKSTPISGAKDKQRLDPGEVFKPAVDTRPGAFELIRALSPVLIKIFSDVGHKFAVVGAVPSPPLGGGYQPKLYFKTVEKVYQTDKGPGPPEGPRATPDLPCEISNDGVNKLSAKRRATRDIFSPPVGGAVGRRRAPYTPHN</sequence>
<dbReference type="EMBL" id="JABDTM020027181">
    <property type="protein sequence ID" value="KAH0810910.1"/>
    <property type="molecule type" value="Genomic_DNA"/>
</dbReference>
<dbReference type="Proteomes" id="UP000719412">
    <property type="component" value="Unassembled WGS sequence"/>
</dbReference>
<evidence type="ECO:0000256" key="1">
    <source>
        <dbReference type="SAM" id="MobiDB-lite"/>
    </source>
</evidence>
<evidence type="ECO:0000313" key="3">
    <source>
        <dbReference type="Proteomes" id="UP000719412"/>
    </source>
</evidence>
<keyword evidence="3" id="KW-1185">Reference proteome</keyword>
<evidence type="ECO:0000313" key="2">
    <source>
        <dbReference type="EMBL" id="KAH0810910.1"/>
    </source>
</evidence>
<dbReference type="AlphaFoldDB" id="A0A8J6H345"/>
<comment type="caution">
    <text evidence="2">The sequence shown here is derived from an EMBL/GenBank/DDBJ whole genome shotgun (WGS) entry which is preliminary data.</text>
</comment>
<name>A0A8J6H345_TENMO</name>
<organism evidence="2 3">
    <name type="scientific">Tenebrio molitor</name>
    <name type="common">Yellow mealworm beetle</name>
    <dbReference type="NCBI Taxonomy" id="7067"/>
    <lineage>
        <taxon>Eukaryota</taxon>
        <taxon>Metazoa</taxon>
        <taxon>Ecdysozoa</taxon>
        <taxon>Arthropoda</taxon>
        <taxon>Hexapoda</taxon>
        <taxon>Insecta</taxon>
        <taxon>Pterygota</taxon>
        <taxon>Neoptera</taxon>
        <taxon>Endopterygota</taxon>
        <taxon>Coleoptera</taxon>
        <taxon>Polyphaga</taxon>
        <taxon>Cucujiformia</taxon>
        <taxon>Tenebrionidae</taxon>
        <taxon>Tenebrio</taxon>
    </lineage>
</organism>
<feature type="region of interest" description="Disordered" evidence="1">
    <location>
        <begin position="352"/>
        <end position="371"/>
    </location>
</feature>